<feature type="region of interest" description="Disordered" evidence="1">
    <location>
        <begin position="68"/>
        <end position="90"/>
    </location>
</feature>
<feature type="domain" description="Pyridoxamine 5'-phosphate oxidase Alr4036 family FMN-binding" evidence="2">
    <location>
        <begin position="1"/>
        <end position="35"/>
    </location>
</feature>
<accession>A0A1E3NUV1</accession>
<feature type="compositionally biased region" description="Polar residues" evidence="1">
    <location>
        <begin position="75"/>
        <end position="85"/>
    </location>
</feature>
<dbReference type="STRING" id="683960.A0A1E3NUV1"/>
<dbReference type="SUPFAM" id="SSF50475">
    <property type="entry name" value="FMN-binding split barrel"/>
    <property type="match status" value="1"/>
</dbReference>
<evidence type="ECO:0000313" key="3">
    <source>
        <dbReference type="EMBL" id="ODQ56918.1"/>
    </source>
</evidence>
<gene>
    <name evidence="3" type="ORF">WICANDRAFT_98156</name>
</gene>
<evidence type="ECO:0000259" key="2">
    <source>
        <dbReference type="Pfam" id="PF12766"/>
    </source>
</evidence>
<reference evidence="3 4" key="1">
    <citation type="journal article" date="2016" name="Proc. Natl. Acad. Sci. U.S.A.">
        <title>Comparative genomics of biotechnologically important yeasts.</title>
        <authorList>
            <person name="Riley R."/>
            <person name="Haridas S."/>
            <person name="Wolfe K.H."/>
            <person name="Lopes M.R."/>
            <person name="Hittinger C.T."/>
            <person name="Goeker M."/>
            <person name="Salamov A.A."/>
            <person name="Wisecaver J.H."/>
            <person name="Long T.M."/>
            <person name="Calvey C.H."/>
            <person name="Aerts A.L."/>
            <person name="Barry K.W."/>
            <person name="Choi C."/>
            <person name="Clum A."/>
            <person name="Coughlan A.Y."/>
            <person name="Deshpande S."/>
            <person name="Douglass A.P."/>
            <person name="Hanson S.J."/>
            <person name="Klenk H.-P."/>
            <person name="LaButti K.M."/>
            <person name="Lapidus A."/>
            <person name="Lindquist E.A."/>
            <person name="Lipzen A.M."/>
            <person name="Meier-Kolthoff J.P."/>
            <person name="Ohm R.A."/>
            <person name="Otillar R.P."/>
            <person name="Pangilinan J.L."/>
            <person name="Peng Y."/>
            <person name="Rokas A."/>
            <person name="Rosa C.A."/>
            <person name="Scheuner C."/>
            <person name="Sibirny A.A."/>
            <person name="Slot J.C."/>
            <person name="Stielow J.B."/>
            <person name="Sun H."/>
            <person name="Kurtzman C.P."/>
            <person name="Blackwell M."/>
            <person name="Grigoriev I.V."/>
            <person name="Jeffries T.W."/>
        </authorList>
    </citation>
    <scope>NUCLEOTIDE SEQUENCE [LARGE SCALE GENOMIC DNA]</scope>
    <source>
        <strain evidence="4">ATCC 58044 / CBS 1984 / NCYC 433 / NRRL Y-366-8</strain>
    </source>
</reference>
<evidence type="ECO:0000313" key="4">
    <source>
        <dbReference type="Proteomes" id="UP000094112"/>
    </source>
</evidence>
<keyword evidence="4" id="KW-1185">Reference proteome</keyword>
<dbReference type="PANTHER" id="PTHR28243">
    <property type="entry name" value="AGL049CP"/>
    <property type="match status" value="1"/>
</dbReference>
<evidence type="ECO:0000256" key="1">
    <source>
        <dbReference type="SAM" id="MobiDB-lite"/>
    </source>
</evidence>
<dbReference type="PANTHER" id="PTHR28243:SF1">
    <property type="entry name" value="PYRIDOXAMINE 5'-PHOSPHATE OXIDASE ALR4036 FAMILY FMN-BINDING DOMAIN-CONTAINING PROTEIN"/>
    <property type="match status" value="1"/>
</dbReference>
<dbReference type="InterPro" id="IPR024624">
    <property type="entry name" value="Pyridox_Oxase_Alr4036_FMN-bd"/>
</dbReference>
<dbReference type="GO" id="GO:0010181">
    <property type="term" value="F:FMN binding"/>
    <property type="evidence" value="ECO:0007669"/>
    <property type="project" value="InterPro"/>
</dbReference>
<dbReference type="GeneID" id="30203883"/>
<dbReference type="AlphaFoldDB" id="A0A1E3NUV1"/>
<protein>
    <recommendedName>
        <fullName evidence="2">Pyridoxamine 5'-phosphate oxidase Alr4036 family FMN-binding domain-containing protein</fullName>
    </recommendedName>
</protein>
<sequence length="180" mass="20554">MEKFEHLKTNPKFEACFWFPATNEQFRVSGDAKLLTMNNTTTFNHELGNYPLISPNVIKQYSSSLDLSNTEHHNTSAPSNPSPQEWESELKGKWEDLSRNLKSSFRKPEPGSIITPEKQKLLDSISRGVDGSHEVDGAKNFALVLLLADKVDYANLNGHQSRYVYSRYDDDQWDETEICP</sequence>
<organism evidence="3 4">
    <name type="scientific">Wickerhamomyces anomalus (strain ATCC 58044 / CBS 1984 / NCYC 433 / NRRL Y-366-8)</name>
    <name type="common">Yeast</name>
    <name type="synonym">Hansenula anomala</name>
    <dbReference type="NCBI Taxonomy" id="683960"/>
    <lineage>
        <taxon>Eukaryota</taxon>
        <taxon>Fungi</taxon>
        <taxon>Dikarya</taxon>
        <taxon>Ascomycota</taxon>
        <taxon>Saccharomycotina</taxon>
        <taxon>Saccharomycetes</taxon>
        <taxon>Phaffomycetales</taxon>
        <taxon>Wickerhamomycetaceae</taxon>
        <taxon>Wickerhamomyces</taxon>
    </lineage>
</organism>
<proteinExistence type="predicted"/>
<dbReference type="Gene3D" id="2.30.110.10">
    <property type="entry name" value="Electron Transport, Fmn-binding Protein, Chain A"/>
    <property type="match status" value="1"/>
</dbReference>
<dbReference type="Pfam" id="PF12766">
    <property type="entry name" value="Pyridox_oxase_2"/>
    <property type="match status" value="1"/>
</dbReference>
<dbReference type="OrthoDB" id="5394411at2759"/>
<dbReference type="RefSeq" id="XP_019036125.1">
    <property type="nucleotide sequence ID" value="XM_019186637.1"/>
</dbReference>
<dbReference type="InterPro" id="IPR012349">
    <property type="entry name" value="Split_barrel_FMN-bd"/>
</dbReference>
<name>A0A1E3NUV1_WICAA</name>
<dbReference type="Proteomes" id="UP000094112">
    <property type="component" value="Unassembled WGS sequence"/>
</dbReference>
<dbReference type="EMBL" id="KV454215">
    <property type="protein sequence ID" value="ODQ56918.1"/>
    <property type="molecule type" value="Genomic_DNA"/>
</dbReference>